<feature type="domain" description="Protein kinase" evidence="15">
    <location>
        <begin position="839"/>
        <end position="1211"/>
    </location>
</feature>
<accession>A0A6V7GU88</accession>
<keyword evidence="9" id="KW-0418">Kinase</keyword>
<feature type="binding site" evidence="13">
    <location>
        <position position="866"/>
    </location>
    <ligand>
        <name>ATP</name>
        <dbReference type="ChEBI" id="CHEBI:30616"/>
    </ligand>
</feature>
<evidence type="ECO:0000256" key="8">
    <source>
        <dbReference type="ARBA" id="ARBA00022741"/>
    </source>
</evidence>
<dbReference type="GO" id="GO:0000278">
    <property type="term" value="P:mitotic cell cycle"/>
    <property type="evidence" value="ECO:0007669"/>
    <property type="project" value="TreeGrafter"/>
</dbReference>
<dbReference type="EMBL" id="CAJDYZ010000562">
    <property type="protein sequence ID" value="CAD1468461.1"/>
    <property type="molecule type" value="Genomic_DNA"/>
</dbReference>
<evidence type="ECO:0000256" key="13">
    <source>
        <dbReference type="PROSITE-ProRule" id="PRU10141"/>
    </source>
</evidence>
<dbReference type="Pfam" id="PF12330">
    <property type="entry name" value="Haspin_kinase"/>
    <property type="match status" value="1"/>
</dbReference>
<evidence type="ECO:0000256" key="2">
    <source>
        <dbReference type="ARBA" id="ARBA00004496"/>
    </source>
</evidence>
<evidence type="ECO:0000256" key="7">
    <source>
        <dbReference type="ARBA" id="ARBA00022679"/>
    </source>
</evidence>
<keyword evidence="4" id="KW-0158">Chromosome</keyword>
<dbReference type="Gene3D" id="3.30.200.20">
    <property type="entry name" value="Phosphorylase Kinase, domain 1"/>
    <property type="match status" value="1"/>
</dbReference>
<comment type="subcellular location">
    <subcellularLocation>
        <location evidence="1">Chromosome</location>
    </subcellularLocation>
    <subcellularLocation>
        <location evidence="2">Cytoplasm</location>
    </subcellularLocation>
</comment>
<comment type="caution">
    <text evidence="16">The sequence shown here is derived from an EMBL/GenBank/DDBJ whole genome shotgun (WGS) entry which is preliminary data.</text>
</comment>
<organism evidence="16 17">
    <name type="scientific">Heterotrigona itama</name>
    <dbReference type="NCBI Taxonomy" id="395501"/>
    <lineage>
        <taxon>Eukaryota</taxon>
        <taxon>Metazoa</taxon>
        <taxon>Ecdysozoa</taxon>
        <taxon>Arthropoda</taxon>
        <taxon>Hexapoda</taxon>
        <taxon>Insecta</taxon>
        <taxon>Pterygota</taxon>
        <taxon>Neoptera</taxon>
        <taxon>Endopterygota</taxon>
        <taxon>Hymenoptera</taxon>
        <taxon>Apocrita</taxon>
        <taxon>Aculeata</taxon>
        <taxon>Apoidea</taxon>
        <taxon>Anthophila</taxon>
        <taxon>Apidae</taxon>
        <taxon>Heterotrigona</taxon>
    </lineage>
</organism>
<dbReference type="GO" id="GO:0035556">
    <property type="term" value="P:intracellular signal transduction"/>
    <property type="evidence" value="ECO:0007669"/>
    <property type="project" value="TreeGrafter"/>
</dbReference>
<evidence type="ECO:0000256" key="6">
    <source>
        <dbReference type="ARBA" id="ARBA00022527"/>
    </source>
</evidence>
<evidence type="ECO:0000256" key="12">
    <source>
        <dbReference type="ARBA" id="ARBA00048679"/>
    </source>
</evidence>
<dbReference type="InterPro" id="IPR000719">
    <property type="entry name" value="Prot_kinase_dom"/>
</dbReference>
<evidence type="ECO:0000256" key="3">
    <source>
        <dbReference type="ARBA" id="ARBA00012513"/>
    </source>
</evidence>
<dbReference type="GO" id="GO:0005694">
    <property type="term" value="C:chromosome"/>
    <property type="evidence" value="ECO:0007669"/>
    <property type="project" value="UniProtKB-SubCell"/>
</dbReference>
<evidence type="ECO:0000259" key="15">
    <source>
        <dbReference type="PROSITE" id="PS50011"/>
    </source>
</evidence>
<dbReference type="InterPro" id="IPR011009">
    <property type="entry name" value="Kinase-like_dom_sf"/>
</dbReference>
<dbReference type="GO" id="GO:0005737">
    <property type="term" value="C:cytoplasm"/>
    <property type="evidence" value="ECO:0007669"/>
    <property type="project" value="UniProtKB-SubCell"/>
</dbReference>
<dbReference type="SMART" id="SM01331">
    <property type="entry name" value="DUF3635"/>
    <property type="match status" value="1"/>
</dbReference>
<dbReference type="PROSITE" id="PS00107">
    <property type="entry name" value="PROTEIN_KINASE_ATP"/>
    <property type="match status" value="1"/>
</dbReference>
<dbReference type="Proteomes" id="UP000752696">
    <property type="component" value="Unassembled WGS sequence"/>
</dbReference>
<evidence type="ECO:0000256" key="11">
    <source>
        <dbReference type="ARBA" id="ARBA00047899"/>
    </source>
</evidence>
<keyword evidence="5" id="KW-0963">Cytoplasm</keyword>
<evidence type="ECO:0000256" key="1">
    <source>
        <dbReference type="ARBA" id="ARBA00004286"/>
    </source>
</evidence>
<dbReference type="GO" id="GO:0005634">
    <property type="term" value="C:nucleus"/>
    <property type="evidence" value="ECO:0007669"/>
    <property type="project" value="TreeGrafter"/>
</dbReference>
<evidence type="ECO:0000256" key="4">
    <source>
        <dbReference type="ARBA" id="ARBA00022454"/>
    </source>
</evidence>
<dbReference type="InterPro" id="IPR024604">
    <property type="entry name" value="GSG2_C"/>
</dbReference>
<dbReference type="PANTHER" id="PTHR24419:SF18">
    <property type="entry name" value="SERINE_THREONINE-PROTEIN KINASE HASPIN"/>
    <property type="match status" value="1"/>
</dbReference>
<dbReference type="AlphaFoldDB" id="A0A6V7GU88"/>
<keyword evidence="10 13" id="KW-0067">ATP-binding</keyword>
<dbReference type="SMART" id="SM00220">
    <property type="entry name" value="S_TKc"/>
    <property type="match status" value="1"/>
</dbReference>
<dbReference type="InterPro" id="IPR017441">
    <property type="entry name" value="Protein_kinase_ATP_BS"/>
</dbReference>
<evidence type="ECO:0000256" key="9">
    <source>
        <dbReference type="ARBA" id="ARBA00022777"/>
    </source>
</evidence>
<evidence type="ECO:0000256" key="10">
    <source>
        <dbReference type="ARBA" id="ARBA00022840"/>
    </source>
</evidence>
<gene>
    <name evidence="16" type="ORF">MHI_LOCUS45593</name>
</gene>
<comment type="catalytic activity">
    <reaction evidence="12">
        <text>L-seryl-[protein] + ATP = O-phospho-L-seryl-[protein] + ADP + H(+)</text>
        <dbReference type="Rhea" id="RHEA:17989"/>
        <dbReference type="Rhea" id="RHEA-COMP:9863"/>
        <dbReference type="Rhea" id="RHEA-COMP:11604"/>
        <dbReference type="ChEBI" id="CHEBI:15378"/>
        <dbReference type="ChEBI" id="CHEBI:29999"/>
        <dbReference type="ChEBI" id="CHEBI:30616"/>
        <dbReference type="ChEBI" id="CHEBI:83421"/>
        <dbReference type="ChEBI" id="CHEBI:456216"/>
        <dbReference type="EC" id="2.7.11.1"/>
    </reaction>
</comment>
<dbReference type="PROSITE" id="PS50011">
    <property type="entry name" value="PROTEIN_KINASE_DOM"/>
    <property type="match status" value="1"/>
</dbReference>
<dbReference type="FunFam" id="1.10.510.10:FF:000401">
    <property type="entry name" value="serine/threonine-protein kinase haspin"/>
    <property type="match status" value="1"/>
</dbReference>
<feature type="non-terminal residue" evidence="16">
    <location>
        <position position="1211"/>
    </location>
</feature>
<reference evidence="16" key="1">
    <citation type="submission" date="2020-07" db="EMBL/GenBank/DDBJ databases">
        <authorList>
            <person name="Nazaruddin N."/>
        </authorList>
    </citation>
    <scope>NUCLEOTIDE SEQUENCE</scope>
</reference>
<comment type="catalytic activity">
    <reaction evidence="11">
        <text>L-threonyl-[protein] + ATP = O-phospho-L-threonyl-[protein] + ADP + H(+)</text>
        <dbReference type="Rhea" id="RHEA:46608"/>
        <dbReference type="Rhea" id="RHEA-COMP:11060"/>
        <dbReference type="Rhea" id="RHEA-COMP:11605"/>
        <dbReference type="ChEBI" id="CHEBI:15378"/>
        <dbReference type="ChEBI" id="CHEBI:30013"/>
        <dbReference type="ChEBI" id="CHEBI:30616"/>
        <dbReference type="ChEBI" id="CHEBI:61977"/>
        <dbReference type="ChEBI" id="CHEBI:456216"/>
        <dbReference type="EC" id="2.7.11.1"/>
    </reaction>
</comment>
<proteinExistence type="predicted"/>
<keyword evidence="8 13" id="KW-0547">Nucleotide-binding</keyword>
<evidence type="ECO:0000313" key="16">
    <source>
        <dbReference type="EMBL" id="CAD1468461.1"/>
    </source>
</evidence>
<dbReference type="Gene3D" id="1.10.510.10">
    <property type="entry name" value="Transferase(Phosphotransferase) domain 1"/>
    <property type="match status" value="1"/>
</dbReference>
<dbReference type="SUPFAM" id="SSF56112">
    <property type="entry name" value="Protein kinase-like (PK-like)"/>
    <property type="match status" value="1"/>
</dbReference>
<sequence>MYRRFNKSIRTYERKKLKEMKTSIPKVIVSSINKTKNRNHVSPNENLNKTGNEVNDSIYNDPFETTFDKLLKNARIPPSVPKTHNNTISISSNSESEKDDDKSLLYGISNFSKKPIFKQNTSHRKINMHVMKKRLTKKKALKNNEEFEVQKNVTHKKYNLRKTRNNNKISFTYLGIEKIKRNYNKKHIYSAERSKKISNIQSVKFSNNVEIKPCFVHLDKSIISKWYNNLDSVDNNVLKESDQLLDQYTVTEINIDNLKHNGAKVNKYISPLNLKKKNENIFSSTPNGKLFKLSTCIIPLSPISIEYLEKLRDPTMSNNTSTNENNEILLDSKLINNDLYKRSNMIEKAKEKLKLSNYLVNTSNQLENVDKKDTDSLIKFNYNDNEICDQKELLTRRNLVPIIPTSEIQQNNTLYKSVLREEHKISNMEKRSLRFSSNASSCSLFSDNESIPIPLCNNTEVDDVVEISSSNLIVSEKSTLLKNERHSDFVELNKKSSNVNTDKKVIFNKTQEELSAISISINLMKSDSLSDNIYNKNNDKIGDKNDDDKNSALNTKYSFVDTDRKYSDFHVSLEKLQDPIRVSKRKKYTKWDLDLMTIAEDCNNIKNKKERHSEKINNDRQTIVQQNKLSVVENIIEQSTNNAMEKPVYLKPGKSWLRSLSILNNIQTQFNLDKLSIGKGKKWRHSVQDVLNMQKQGIIQSCIKKNDSDKKLQITNEVINKSEYELINSSKDRTCDSTIFGHFSRRISVRVVPLNSTPTVKSIEDASFLKVYGIVPVKNQRCTLLINPQKSSICNIQNDDIDGQVIEEHVISTAREVILQKCLQKDYIAFSTYFSDSYLEHCRKIGEGVYGEVFLYEYEDEKSVIKIIPIEGSDYVNGEPQKKFHEILSEIVIAMELYNLRFNTGYNTDGFVEVKNIKCIKGKYPERLIELWNIYDEEKHSDNDCPSMFNDEQLYIILELGHGGQDLEAFVFNTAEEAHILFIQAALALAVAEKAIEFEHRDLHWGNILISSTNENYIHYKIGQKNIELISKGVKVSIIDFTFSRVKYQGCSVFNDLALDPTLFTAQGEYQFEIYRLMRDRVKNNWQTFEPYTNILWLHYTLDKMITAVRYKKRNLKIHKNGITKLKELENEILTYNSAFDFVTRCDKIINLLRINSKSDLISVILFASSPISKLHFVQLQTSSQTPLNSSKLFKIYFKLTKKSPISRFVE</sequence>
<name>A0A6V7GU88_9HYME</name>
<dbReference type="GO" id="GO:0005524">
    <property type="term" value="F:ATP binding"/>
    <property type="evidence" value="ECO:0007669"/>
    <property type="project" value="UniProtKB-UniRule"/>
</dbReference>
<keyword evidence="17" id="KW-1185">Reference proteome</keyword>
<dbReference type="EC" id="2.7.11.1" evidence="3"/>
<keyword evidence="6" id="KW-0723">Serine/threonine-protein kinase</keyword>
<dbReference type="PANTHER" id="PTHR24419">
    <property type="entry name" value="INTERLEUKIN-1 RECEPTOR-ASSOCIATED KINASE"/>
    <property type="match status" value="1"/>
</dbReference>
<keyword evidence="7" id="KW-0808">Transferase</keyword>
<evidence type="ECO:0000256" key="5">
    <source>
        <dbReference type="ARBA" id="ARBA00022490"/>
    </source>
</evidence>
<evidence type="ECO:0000256" key="14">
    <source>
        <dbReference type="SAM" id="MobiDB-lite"/>
    </source>
</evidence>
<dbReference type="GO" id="GO:0072354">
    <property type="term" value="F:histone H3T3 kinase activity"/>
    <property type="evidence" value="ECO:0007669"/>
    <property type="project" value="TreeGrafter"/>
</dbReference>
<evidence type="ECO:0000313" key="17">
    <source>
        <dbReference type="Proteomes" id="UP000752696"/>
    </source>
</evidence>
<protein>
    <recommendedName>
        <fullName evidence="3">non-specific serine/threonine protein kinase</fullName>
        <ecNumber evidence="3">2.7.11.1</ecNumber>
    </recommendedName>
</protein>
<feature type="region of interest" description="Disordered" evidence="14">
    <location>
        <begin position="76"/>
        <end position="100"/>
    </location>
</feature>
<dbReference type="OrthoDB" id="21018at2759"/>
<feature type="compositionally biased region" description="Low complexity" evidence="14">
    <location>
        <begin position="82"/>
        <end position="94"/>
    </location>
</feature>